<reference evidence="14 15" key="1">
    <citation type="journal article" date="2018" name="Microbiome">
        <title>Fine metagenomic profile of the Mediterranean stratified and mixed water columns revealed by assembly and recruitment.</title>
        <authorList>
            <person name="Haro-Moreno J.M."/>
            <person name="Lopez-Perez M."/>
            <person name="De La Torre J.R."/>
            <person name="Picazo A."/>
            <person name="Camacho A."/>
            <person name="Rodriguez-Valera F."/>
        </authorList>
    </citation>
    <scope>NUCLEOTIDE SEQUENCE [LARGE SCALE GENOMIC DNA]</scope>
    <source>
        <strain evidence="14">MED-G83</strain>
    </source>
</reference>
<dbReference type="Pfam" id="PF00557">
    <property type="entry name" value="Peptidase_M24"/>
    <property type="match status" value="1"/>
</dbReference>
<protein>
    <recommendedName>
        <fullName evidence="10">Xaa-Pro aminopeptidase</fullName>
        <ecNumber evidence="4">3.4.11.9</ecNumber>
    </recommendedName>
    <alternativeName>
        <fullName evidence="11">Aminopeptidase P II</fullName>
    </alternativeName>
    <alternativeName>
        <fullName evidence="12">X-Pro aminopeptidase</fullName>
    </alternativeName>
</protein>
<comment type="caution">
    <text evidence="14">The sequence shown here is derived from an EMBL/GenBank/DDBJ whole genome shotgun (WGS) entry which is preliminary data.</text>
</comment>
<dbReference type="CDD" id="cd01087">
    <property type="entry name" value="Prolidase"/>
    <property type="match status" value="1"/>
</dbReference>
<evidence type="ECO:0000256" key="4">
    <source>
        <dbReference type="ARBA" id="ARBA00012574"/>
    </source>
</evidence>
<keyword evidence="7" id="KW-0378">Hydrolase</keyword>
<dbReference type="SUPFAM" id="SSF55920">
    <property type="entry name" value="Creatinase/aminopeptidase"/>
    <property type="match status" value="1"/>
</dbReference>
<dbReference type="EC" id="3.4.11.9" evidence="4"/>
<gene>
    <name evidence="14" type="ORF">DBW97_01100</name>
</gene>
<dbReference type="Proteomes" id="UP000252147">
    <property type="component" value="Unassembled WGS sequence"/>
</dbReference>
<organism evidence="14 15">
    <name type="scientific">SAR86 cluster bacterium</name>
    <dbReference type="NCBI Taxonomy" id="2030880"/>
    <lineage>
        <taxon>Bacteria</taxon>
        <taxon>Pseudomonadati</taxon>
        <taxon>Pseudomonadota</taxon>
        <taxon>Gammaproteobacteria</taxon>
        <taxon>SAR86 cluster</taxon>
    </lineage>
</organism>
<dbReference type="FunFam" id="3.90.230.10:FF:000002">
    <property type="entry name" value="Xaa-Pro aminopeptidase 3"/>
    <property type="match status" value="1"/>
</dbReference>
<keyword evidence="9" id="KW-0464">Manganese</keyword>
<dbReference type="GO" id="GO:0070006">
    <property type="term" value="F:metalloaminopeptidase activity"/>
    <property type="evidence" value="ECO:0007669"/>
    <property type="project" value="InterPro"/>
</dbReference>
<evidence type="ECO:0000256" key="2">
    <source>
        <dbReference type="ARBA" id="ARBA00001936"/>
    </source>
</evidence>
<evidence type="ECO:0000256" key="3">
    <source>
        <dbReference type="ARBA" id="ARBA00008766"/>
    </source>
</evidence>
<sequence>MSNLSPNHFKARRAEAAKSLDKDSFLLLSSSKNLIRNNDTTFPFRQDSNFYYLTGFEEPESVLMLSSEGESTIFCRKKNPDLEKWEGYMYGIEGAKDILKFDNAYNIADIANIVPELIRGSKSIYSLVGKDNAFDNNIIGWITKANSLERHQGNIDFKNYSNALGYQRLIKGDEEVKLMRNSCEIAAQAHKEVMKNVQVGMSEFDLESMYLNEFRKRGSRFPSYNPIVAGGKNACILHYVDNNQLINDGELVLVDAGCEYGLYASDITRTYPINGKFSSEQKAIYDVVLEAHDQACEAAKVGNSCLEPQRVSERAISQGLKDLGFLKESLDEILDKQLFREYYYHKIGHWIGLDVHDDCPYFLEGNEIKFEKNMAMTIEPGIYVNDSAPIDDKWKGIGIRIEDDILVTENGYENLTASVPSSADQIEELMQS</sequence>
<evidence type="ECO:0000256" key="1">
    <source>
        <dbReference type="ARBA" id="ARBA00001424"/>
    </source>
</evidence>
<feature type="domain" description="Aminopeptidase P N-terminal" evidence="13">
    <location>
        <begin position="4"/>
        <end position="135"/>
    </location>
</feature>
<dbReference type="InterPro" id="IPR000994">
    <property type="entry name" value="Pept_M24"/>
</dbReference>
<evidence type="ECO:0000313" key="15">
    <source>
        <dbReference type="Proteomes" id="UP000252147"/>
    </source>
</evidence>
<evidence type="ECO:0000256" key="8">
    <source>
        <dbReference type="ARBA" id="ARBA00023049"/>
    </source>
</evidence>
<evidence type="ECO:0000256" key="6">
    <source>
        <dbReference type="ARBA" id="ARBA00022723"/>
    </source>
</evidence>
<evidence type="ECO:0000256" key="7">
    <source>
        <dbReference type="ARBA" id="ARBA00022801"/>
    </source>
</evidence>
<dbReference type="SMART" id="SM01011">
    <property type="entry name" value="AMP_N"/>
    <property type="match status" value="1"/>
</dbReference>
<evidence type="ECO:0000259" key="13">
    <source>
        <dbReference type="SMART" id="SM01011"/>
    </source>
</evidence>
<comment type="cofactor">
    <cofactor evidence="2">
        <name>Mn(2+)</name>
        <dbReference type="ChEBI" id="CHEBI:29035"/>
    </cofactor>
</comment>
<comment type="catalytic activity">
    <reaction evidence="1">
        <text>Release of any N-terminal amino acid, including proline, that is linked to proline, even from a dipeptide or tripeptide.</text>
        <dbReference type="EC" id="3.4.11.9"/>
    </reaction>
</comment>
<keyword evidence="6" id="KW-0479">Metal-binding</keyword>
<comment type="similarity">
    <text evidence="3">Belongs to the peptidase M24B family.</text>
</comment>
<keyword evidence="8" id="KW-0482">Metalloprotease</keyword>
<dbReference type="SUPFAM" id="SSF53092">
    <property type="entry name" value="Creatinase/prolidase N-terminal domain"/>
    <property type="match status" value="1"/>
</dbReference>
<dbReference type="PANTHER" id="PTHR43226:SF4">
    <property type="entry name" value="XAA-PRO AMINOPEPTIDASE 3"/>
    <property type="match status" value="1"/>
</dbReference>
<evidence type="ECO:0000256" key="10">
    <source>
        <dbReference type="ARBA" id="ARBA00069363"/>
    </source>
</evidence>
<dbReference type="GO" id="GO:0030145">
    <property type="term" value="F:manganese ion binding"/>
    <property type="evidence" value="ECO:0007669"/>
    <property type="project" value="InterPro"/>
</dbReference>
<dbReference type="Gene3D" id="3.40.350.10">
    <property type="entry name" value="Creatinase/prolidase N-terminal domain"/>
    <property type="match status" value="1"/>
</dbReference>
<dbReference type="GO" id="GO:0006508">
    <property type="term" value="P:proteolysis"/>
    <property type="evidence" value="ECO:0007669"/>
    <property type="project" value="UniProtKB-KW"/>
</dbReference>
<dbReference type="InterPro" id="IPR029149">
    <property type="entry name" value="Creatin/AminoP/Spt16_N"/>
</dbReference>
<evidence type="ECO:0000256" key="11">
    <source>
        <dbReference type="ARBA" id="ARBA00075356"/>
    </source>
</evidence>
<evidence type="ECO:0000313" key="14">
    <source>
        <dbReference type="EMBL" id="RCL39356.1"/>
    </source>
</evidence>
<keyword evidence="5" id="KW-0645">Protease</keyword>
<proteinExistence type="inferred from homology"/>
<dbReference type="Pfam" id="PF05195">
    <property type="entry name" value="AMP_N"/>
    <property type="match status" value="1"/>
</dbReference>
<name>A0A368BRN3_9GAMM</name>
<evidence type="ECO:0000256" key="5">
    <source>
        <dbReference type="ARBA" id="ARBA00022670"/>
    </source>
</evidence>
<dbReference type="PANTHER" id="PTHR43226">
    <property type="entry name" value="XAA-PRO AMINOPEPTIDASE 3"/>
    <property type="match status" value="1"/>
</dbReference>
<dbReference type="AlphaFoldDB" id="A0A368BRN3"/>
<evidence type="ECO:0000256" key="12">
    <source>
        <dbReference type="ARBA" id="ARBA00081411"/>
    </source>
</evidence>
<dbReference type="Gene3D" id="3.90.230.10">
    <property type="entry name" value="Creatinase/methionine aminopeptidase superfamily"/>
    <property type="match status" value="1"/>
</dbReference>
<evidence type="ECO:0000256" key="9">
    <source>
        <dbReference type="ARBA" id="ARBA00023211"/>
    </source>
</evidence>
<dbReference type="InterPro" id="IPR036005">
    <property type="entry name" value="Creatinase/aminopeptidase-like"/>
</dbReference>
<dbReference type="InterPro" id="IPR052433">
    <property type="entry name" value="X-Pro_dipept-like"/>
</dbReference>
<accession>A0A368BRN3</accession>
<dbReference type="InterPro" id="IPR007865">
    <property type="entry name" value="Aminopep_P_N"/>
</dbReference>
<dbReference type="EMBL" id="QOPD01000001">
    <property type="protein sequence ID" value="RCL39356.1"/>
    <property type="molecule type" value="Genomic_DNA"/>
</dbReference>